<reference evidence="2 3" key="1">
    <citation type="submission" date="2022-08" db="EMBL/GenBank/DDBJ databases">
        <title>Polyphasic taxonomy analysis of Qipengyuania sp.RS5-5.</title>
        <authorList>
            <person name="Xamxidin M."/>
            <person name="Wu M."/>
        </authorList>
    </citation>
    <scope>NUCLEOTIDE SEQUENCE [LARGE SCALE GENOMIC DNA]</scope>
    <source>
        <strain evidence="2 3">RS5-5</strain>
    </source>
</reference>
<sequence>MPGHGSAEEIKLEPQVDLRLRYESAVLDDALRDADAVTLRARVGAKAVWADFSLLAESEATAALVTDYNAFPFPQAEDQRRLTYAAIPDPANIELNRLQLDWRKGDTALTVGRQRIELDDQRWIGSAGWRQNEQTFDAVRGQTAIGPVRLDASYLAAQRTLFGIDAGSRQAVDGEFVLLGAGTKLAGFNVKAFAYLLDFDEAFAVGNSSQTFGVLAQGGMALGKAKIDLKGSYARQADWRNPVRNFAADYGLAEVNATLGSFAVGLGWELLGSDNGSAVQMPFGSQHKFNGFADVFVTTPPDGLEDAYASFSYTLPVPGKPRASIIHHRFGSAAGSVDYGSEWNAVISAKIGKVGLMAKYANYHAEGFSVDTERFWLQVEFVL</sequence>
<comment type="caution">
    <text evidence="2">The sequence shown here is derived from an EMBL/GenBank/DDBJ whole genome shotgun (WGS) entry which is preliminary data.</text>
</comment>
<proteinExistence type="predicted"/>
<gene>
    <name evidence="2" type="ORF">NSO95_14015</name>
</gene>
<keyword evidence="3" id="KW-1185">Reference proteome</keyword>
<dbReference type="InterPro" id="IPR023614">
    <property type="entry name" value="Porin_dom_sf"/>
</dbReference>
<evidence type="ECO:0000313" key="2">
    <source>
        <dbReference type="EMBL" id="MCR2835060.1"/>
    </source>
</evidence>
<dbReference type="Gene3D" id="2.40.160.10">
    <property type="entry name" value="Porin"/>
    <property type="match status" value="1"/>
</dbReference>
<dbReference type="Pfam" id="PF13372">
    <property type="entry name" value="Alginate_exp"/>
    <property type="match status" value="1"/>
</dbReference>
<dbReference type="RefSeq" id="WP_257596931.1">
    <property type="nucleotide sequence ID" value="NZ_JANKHH010000007.1"/>
</dbReference>
<protein>
    <submittedName>
        <fullName evidence="2">Alginate export family protein</fullName>
    </submittedName>
</protein>
<dbReference type="EMBL" id="JANKHH010000007">
    <property type="protein sequence ID" value="MCR2835060.1"/>
    <property type="molecule type" value="Genomic_DNA"/>
</dbReference>
<evidence type="ECO:0000313" key="3">
    <source>
        <dbReference type="Proteomes" id="UP001206067"/>
    </source>
</evidence>
<dbReference type="Proteomes" id="UP001206067">
    <property type="component" value="Unassembled WGS sequence"/>
</dbReference>
<accession>A0ABT1XTR5</accession>
<evidence type="ECO:0000259" key="1">
    <source>
        <dbReference type="Pfam" id="PF13372"/>
    </source>
</evidence>
<feature type="domain" description="Alginate export" evidence="1">
    <location>
        <begin position="16"/>
        <end position="156"/>
    </location>
</feature>
<organism evidence="2 3">
    <name type="scientific">Parerythrobacter lacustris</name>
    <dbReference type="NCBI Taxonomy" id="2969984"/>
    <lineage>
        <taxon>Bacteria</taxon>
        <taxon>Pseudomonadati</taxon>
        <taxon>Pseudomonadota</taxon>
        <taxon>Alphaproteobacteria</taxon>
        <taxon>Sphingomonadales</taxon>
        <taxon>Erythrobacteraceae</taxon>
        <taxon>Parerythrobacter</taxon>
    </lineage>
</organism>
<name>A0ABT1XTR5_9SPHN</name>
<dbReference type="InterPro" id="IPR025388">
    <property type="entry name" value="Alginate_export_dom"/>
</dbReference>